<dbReference type="InterPro" id="IPR053943">
    <property type="entry name" value="RlmKL-like_Mtase_CS"/>
</dbReference>
<gene>
    <name evidence="5" type="ORF">GCM10007924_03300</name>
</gene>
<dbReference type="PRINTS" id="PR00507">
    <property type="entry name" value="N12N6MTFRASE"/>
</dbReference>
<sequence>MNMDTQLEILLVAAPGLEAPLRAEAMEKGFKAPKIVKGGVTIKGDWQQVWRANLELCGASRVLARIGSFRVTHLAQLDKRARQFPWAEFLRPGIPVRVEVACVKSKIYHQKAAAQRLEQALEQELGLTISAEATLCIKARLYRDVCTISIDTSGEGLHKRGHKEAVNKAPMRETLAALLLRECGYRGKEPVVDPMCGSGTFVLEAAEIAARLNPGRSRSFAFEQLTTFDRQAWDNLKSRANPHIPESRFYGFDRDGGAISFAKANAKRAGVEDLVQFQQQAVSALTPPDGPAGLVIVNPPYGVRIGETKKLLPLYQSLGKTLKDGFSGWRVGLVTNNDSLAKATGLPFDAESTKFSHGGIPVRLYTCPALP</sequence>
<evidence type="ECO:0000256" key="1">
    <source>
        <dbReference type="ARBA" id="ARBA00022603"/>
    </source>
</evidence>
<proteinExistence type="predicted"/>
<dbReference type="SUPFAM" id="SSF53335">
    <property type="entry name" value="S-adenosyl-L-methionine-dependent methyltransferases"/>
    <property type="match status" value="1"/>
</dbReference>
<dbReference type="Pfam" id="PF22020">
    <property type="entry name" value="RlmL_1st"/>
    <property type="match status" value="1"/>
</dbReference>
<keyword evidence="2" id="KW-0808">Transferase</keyword>
<dbReference type="GO" id="GO:0032259">
    <property type="term" value="P:methylation"/>
    <property type="evidence" value="ECO:0007669"/>
    <property type="project" value="UniProtKB-KW"/>
</dbReference>
<dbReference type="RefSeq" id="WP_169559137.1">
    <property type="nucleotide sequence ID" value="NZ_BSNF01000001.1"/>
</dbReference>
<dbReference type="PROSITE" id="PS00092">
    <property type="entry name" value="N6_MTASE"/>
    <property type="match status" value="1"/>
</dbReference>
<keyword evidence="1 5" id="KW-0489">Methyltransferase</keyword>
<protein>
    <submittedName>
        <fullName evidence="5">RNA methyltransferase</fullName>
    </submittedName>
</protein>
<evidence type="ECO:0000259" key="4">
    <source>
        <dbReference type="Pfam" id="PF22020"/>
    </source>
</evidence>
<evidence type="ECO:0000256" key="2">
    <source>
        <dbReference type="ARBA" id="ARBA00022679"/>
    </source>
</evidence>
<dbReference type="InterPro" id="IPR002052">
    <property type="entry name" value="DNA_methylase_N6_adenine_CS"/>
</dbReference>
<dbReference type="PANTHER" id="PTHR47313:SF1">
    <property type="entry name" value="RIBOSOMAL RNA LARGE SUBUNIT METHYLTRANSFERASE K_L"/>
    <property type="match status" value="1"/>
</dbReference>
<feature type="domain" description="Ribosomal RNA large subunit methyltransferase K/L-like methyltransferase" evidence="3">
    <location>
        <begin position="160"/>
        <end position="347"/>
    </location>
</feature>
<reference evidence="5" key="1">
    <citation type="journal article" date="2014" name="Int. J. Syst. Evol. Microbiol.">
        <title>Complete genome of a new Firmicutes species belonging to the dominant human colonic microbiota ('Ruminococcus bicirculans') reveals two chromosomes and a selective capacity to utilize plant glucans.</title>
        <authorList>
            <consortium name="NISC Comparative Sequencing Program"/>
            <person name="Wegmann U."/>
            <person name="Louis P."/>
            <person name="Goesmann A."/>
            <person name="Henrissat B."/>
            <person name="Duncan S.H."/>
            <person name="Flint H.J."/>
        </authorList>
    </citation>
    <scope>NUCLEOTIDE SEQUENCE</scope>
    <source>
        <strain evidence="5">NBRC 103408</strain>
    </source>
</reference>
<reference evidence="5" key="2">
    <citation type="submission" date="2023-01" db="EMBL/GenBank/DDBJ databases">
        <title>Draft genome sequence of Sneathiella chinensis strain NBRC 103408.</title>
        <authorList>
            <person name="Sun Q."/>
            <person name="Mori K."/>
        </authorList>
    </citation>
    <scope>NUCLEOTIDE SEQUENCE</scope>
    <source>
        <strain evidence="5">NBRC 103408</strain>
    </source>
</reference>
<evidence type="ECO:0000313" key="6">
    <source>
        <dbReference type="Proteomes" id="UP001161409"/>
    </source>
</evidence>
<dbReference type="InterPro" id="IPR029063">
    <property type="entry name" value="SAM-dependent_MTases_sf"/>
</dbReference>
<accession>A0ABQ5U1D7</accession>
<feature type="domain" description="RlmL ferredoxin-like" evidence="4">
    <location>
        <begin position="9"/>
        <end position="63"/>
    </location>
</feature>
<dbReference type="CDD" id="cd11715">
    <property type="entry name" value="THUMP_AdoMetMT"/>
    <property type="match status" value="1"/>
</dbReference>
<dbReference type="Gene3D" id="3.40.50.150">
    <property type="entry name" value="Vaccinia Virus protein VP39"/>
    <property type="match status" value="1"/>
</dbReference>
<comment type="caution">
    <text evidence="5">The sequence shown here is derived from an EMBL/GenBank/DDBJ whole genome shotgun (WGS) entry which is preliminary data.</text>
</comment>
<dbReference type="Proteomes" id="UP001161409">
    <property type="component" value="Unassembled WGS sequence"/>
</dbReference>
<keyword evidence="6" id="KW-1185">Reference proteome</keyword>
<dbReference type="PANTHER" id="PTHR47313">
    <property type="entry name" value="RIBOSOMAL RNA LARGE SUBUNIT METHYLTRANSFERASE K/L"/>
    <property type="match status" value="1"/>
</dbReference>
<evidence type="ECO:0000259" key="3">
    <source>
        <dbReference type="Pfam" id="PF01170"/>
    </source>
</evidence>
<dbReference type="Gene3D" id="3.30.2130.30">
    <property type="match status" value="1"/>
</dbReference>
<dbReference type="InterPro" id="IPR054170">
    <property type="entry name" value="RlmL_1st"/>
</dbReference>
<dbReference type="EMBL" id="BSNF01000001">
    <property type="protein sequence ID" value="GLQ05109.1"/>
    <property type="molecule type" value="Genomic_DNA"/>
</dbReference>
<organism evidence="5 6">
    <name type="scientific">Sneathiella chinensis</name>
    <dbReference type="NCBI Taxonomy" id="349750"/>
    <lineage>
        <taxon>Bacteria</taxon>
        <taxon>Pseudomonadati</taxon>
        <taxon>Pseudomonadota</taxon>
        <taxon>Alphaproteobacteria</taxon>
        <taxon>Sneathiellales</taxon>
        <taxon>Sneathiellaceae</taxon>
        <taxon>Sneathiella</taxon>
    </lineage>
</organism>
<dbReference type="GO" id="GO:0008168">
    <property type="term" value="F:methyltransferase activity"/>
    <property type="evidence" value="ECO:0007669"/>
    <property type="project" value="UniProtKB-KW"/>
</dbReference>
<name>A0ABQ5U1D7_9PROT</name>
<evidence type="ECO:0000313" key="5">
    <source>
        <dbReference type="EMBL" id="GLQ05109.1"/>
    </source>
</evidence>
<dbReference type="PROSITE" id="PS01261">
    <property type="entry name" value="UPF0020"/>
    <property type="match status" value="1"/>
</dbReference>
<dbReference type="InterPro" id="IPR000241">
    <property type="entry name" value="RlmKL-like_Mtase"/>
</dbReference>
<dbReference type="Pfam" id="PF01170">
    <property type="entry name" value="UPF0020"/>
    <property type="match status" value="1"/>
</dbReference>